<sequence length="150" mass="16846">MDTEFSDVANIKAEAESENKTVVDKNEEGLHTIMFQVEELEDPLASTVTPSISTTSEVETNFLQQEIKQEEPWEEELINIVDESNPETETSSNRSLSTIKTRSKTRQSQNPVKVNFNYRVLGAPNDSFILDVKRTGGVKAFSCEICSKII</sequence>
<feature type="region of interest" description="Disordered" evidence="1">
    <location>
        <begin position="82"/>
        <end position="109"/>
    </location>
</feature>
<evidence type="ECO:0000256" key="1">
    <source>
        <dbReference type="SAM" id="MobiDB-lite"/>
    </source>
</evidence>
<evidence type="ECO:0000313" key="2">
    <source>
        <dbReference type="EnsemblMetazoa" id="MESCA008290-PA"/>
    </source>
</evidence>
<proteinExistence type="predicted"/>
<reference evidence="2" key="2">
    <citation type="submission" date="2015-06" db="UniProtKB">
        <authorList>
            <consortium name="EnsemblMetazoa"/>
        </authorList>
    </citation>
    <scope>IDENTIFICATION</scope>
</reference>
<accession>T1GWV8</accession>
<name>T1GWV8_MEGSC</name>
<reference evidence="3" key="1">
    <citation type="submission" date="2013-02" db="EMBL/GenBank/DDBJ databases">
        <authorList>
            <person name="Hughes D."/>
        </authorList>
    </citation>
    <scope>NUCLEOTIDE SEQUENCE</scope>
    <source>
        <strain>Durham</strain>
        <strain evidence="3">NC isolate 2 -- Noor lab</strain>
    </source>
</reference>
<feature type="compositionally biased region" description="Polar residues" evidence="1">
    <location>
        <begin position="87"/>
        <end position="109"/>
    </location>
</feature>
<dbReference type="Proteomes" id="UP000015102">
    <property type="component" value="Unassembled WGS sequence"/>
</dbReference>
<dbReference type="AlphaFoldDB" id="T1GWV8"/>
<keyword evidence="3" id="KW-1185">Reference proteome</keyword>
<dbReference type="EMBL" id="CAQQ02119683">
    <property type="status" value="NOT_ANNOTATED_CDS"/>
    <property type="molecule type" value="Genomic_DNA"/>
</dbReference>
<protein>
    <submittedName>
        <fullName evidence="2">Uncharacterized protein</fullName>
    </submittedName>
</protein>
<dbReference type="EMBL" id="CAQQ02119685">
    <property type="status" value="NOT_ANNOTATED_CDS"/>
    <property type="molecule type" value="Genomic_DNA"/>
</dbReference>
<dbReference type="EnsemblMetazoa" id="MESCA008290-RA">
    <property type="protein sequence ID" value="MESCA008290-PA"/>
    <property type="gene ID" value="MESCA008290"/>
</dbReference>
<organism evidence="2 3">
    <name type="scientific">Megaselia scalaris</name>
    <name type="common">Humpbacked fly</name>
    <name type="synonym">Phora scalaris</name>
    <dbReference type="NCBI Taxonomy" id="36166"/>
    <lineage>
        <taxon>Eukaryota</taxon>
        <taxon>Metazoa</taxon>
        <taxon>Ecdysozoa</taxon>
        <taxon>Arthropoda</taxon>
        <taxon>Hexapoda</taxon>
        <taxon>Insecta</taxon>
        <taxon>Pterygota</taxon>
        <taxon>Neoptera</taxon>
        <taxon>Endopterygota</taxon>
        <taxon>Diptera</taxon>
        <taxon>Brachycera</taxon>
        <taxon>Muscomorpha</taxon>
        <taxon>Platypezoidea</taxon>
        <taxon>Phoridae</taxon>
        <taxon>Megaseliini</taxon>
        <taxon>Megaselia</taxon>
    </lineage>
</organism>
<evidence type="ECO:0000313" key="3">
    <source>
        <dbReference type="Proteomes" id="UP000015102"/>
    </source>
</evidence>
<dbReference type="EMBL" id="CAQQ02119684">
    <property type="status" value="NOT_ANNOTATED_CDS"/>
    <property type="molecule type" value="Genomic_DNA"/>
</dbReference>
<dbReference type="HOGENOM" id="CLU_1742635_0_0_1"/>